<reference evidence="1" key="1">
    <citation type="journal article" date="2015" name="Nature">
        <title>Complex archaea that bridge the gap between prokaryotes and eukaryotes.</title>
        <authorList>
            <person name="Spang A."/>
            <person name="Saw J.H."/>
            <person name="Jorgensen S.L."/>
            <person name="Zaremba-Niedzwiedzka K."/>
            <person name="Martijn J."/>
            <person name="Lind A.E."/>
            <person name="van Eijk R."/>
            <person name="Schleper C."/>
            <person name="Guy L."/>
            <person name="Ettema T.J."/>
        </authorList>
    </citation>
    <scope>NUCLEOTIDE SEQUENCE</scope>
</reference>
<protein>
    <submittedName>
        <fullName evidence="1">Uncharacterized protein</fullName>
    </submittedName>
</protein>
<gene>
    <name evidence="1" type="ORF">LCGC14_0328040</name>
</gene>
<organism evidence="1">
    <name type="scientific">marine sediment metagenome</name>
    <dbReference type="NCBI Taxonomy" id="412755"/>
    <lineage>
        <taxon>unclassified sequences</taxon>
        <taxon>metagenomes</taxon>
        <taxon>ecological metagenomes</taxon>
    </lineage>
</organism>
<dbReference type="EMBL" id="LAZR01000228">
    <property type="protein sequence ID" value="KKN80585.1"/>
    <property type="molecule type" value="Genomic_DNA"/>
</dbReference>
<evidence type="ECO:0000313" key="1">
    <source>
        <dbReference type="EMBL" id="KKN80585.1"/>
    </source>
</evidence>
<accession>A0A0F9TH79</accession>
<comment type="caution">
    <text evidence="1">The sequence shown here is derived from an EMBL/GenBank/DDBJ whole genome shotgun (WGS) entry which is preliminary data.</text>
</comment>
<name>A0A0F9TH79_9ZZZZ</name>
<sequence>MAILIAVVLSVFYMVAIDMATAPTFEKYGQSRSELIARDIADLQFAIHDQRLTTASLSYNDVETARAEPGYEYLNINNRTTLINSDSTGSFLTLNGWRFWRTALWYENPKLPLGNTNYVLAANNTCGSGDLQTGLLWCGSVSSLWAKLETIDDYELIMQGESARLKRTITKLFRRYSSDSVFTDIVDGTTVSLPLAVGYTGNAISCQGVYLLDSVIPLTCDDLFNYWGQGILLSKRSKNSIALINRTSLYRYNQPVLLAEEAILE</sequence>
<dbReference type="AlphaFoldDB" id="A0A0F9TH79"/>
<proteinExistence type="predicted"/>